<evidence type="ECO:0000256" key="8">
    <source>
        <dbReference type="ARBA" id="ARBA00023302"/>
    </source>
</evidence>
<evidence type="ECO:0000256" key="6">
    <source>
        <dbReference type="ARBA" id="ARBA00023136"/>
    </source>
</evidence>
<keyword evidence="4 11" id="KW-0106">Calcium</keyword>
<evidence type="ECO:0000256" key="9">
    <source>
        <dbReference type="ARBA" id="ARBA00023329"/>
    </source>
</evidence>
<dbReference type="GO" id="GO:0005509">
    <property type="term" value="F:calcium ion binding"/>
    <property type="evidence" value="ECO:0007669"/>
    <property type="project" value="InterPro"/>
</dbReference>
<evidence type="ECO:0000256" key="10">
    <source>
        <dbReference type="ARBA" id="ARBA00024321"/>
    </source>
</evidence>
<dbReference type="FunFam" id="1.10.220.10:FF:000004">
    <property type="entry name" value="Annexin"/>
    <property type="match status" value="1"/>
</dbReference>
<dbReference type="InterPro" id="IPR002391">
    <property type="entry name" value="ANX4"/>
</dbReference>
<dbReference type="Pfam" id="PF00191">
    <property type="entry name" value="Annexin"/>
    <property type="match status" value="4"/>
</dbReference>
<keyword evidence="2" id="KW-0597">Phosphoprotein</keyword>
<dbReference type="GO" id="GO:0042589">
    <property type="term" value="C:zymogen granule membrane"/>
    <property type="evidence" value="ECO:0007669"/>
    <property type="project" value="UniProtKB-SubCell"/>
</dbReference>
<reference evidence="12" key="1">
    <citation type="journal article" date="2014" name="Nat. Commun.">
        <title>The rainbow trout genome provides novel insights into evolution after whole-genome duplication in vertebrates.</title>
        <authorList>
            <person name="Berthelot C."/>
            <person name="Brunet F."/>
            <person name="Chalopin D."/>
            <person name="Juanchich A."/>
            <person name="Bernard M."/>
            <person name="Noel B."/>
            <person name="Bento P."/>
            <person name="Da Silva C."/>
            <person name="Labadie K."/>
            <person name="Alberti A."/>
            <person name="Aury J.M."/>
            <person name="Louis A."/>
            <person name="Dehais P."/>
            <person name="Bardou P."/>
            <person name="Montfort J."/>
            <person name="Klopp C."/>
            <person name="Cabau C."/>
            <person name="Gaspin C."/>
            <person name="Thorgaard G.H."/>
            <person name="Boussaha M."/>
            <person name="Quillet E."/>
            <person name="Guyomard R."/>
            <person name="Galiana D."/>
            <person name="Bobe J."/>
            <person name="Volff J.N."/>
            <person name="Genet C."/>
            <person name="Wincker P."/>
            <person name="Jaillon O."/>
            <person name="Roest Crollius H."/>
            <person name="Guiguen Y."/>
        </authorList>
    </citation>
    <scope>NUCLEOTIDE SEQUENCE [LARGE SCALE GENOMIC DNA]</scope>
</reference>
<dbReference type="InterPro" id="IPR037104">
    <property type="entry name" value="Annexin_sf"/>
</dbReference>
<dbReference type="Proteomes" id="UP000193380">
    <property type="component" value="Unassembled WGS sequence"/>
</dbReference>
<dbReference type="GO" id="GO:0005544">
    <property type="term" value="F:calcium-dependent phospholipid binding"/>
    <property type="evidence" value="ECO:0007669"/>
    <property type="project" value="UniProtKB-KW"/>
</dbReference>
<dbReference type="PROSITE" id="PS51897">
    <property type="entry name" value="ANNEXIN_2"/>
    <property type="match status" value="4"/>
</dbReference>
<evidence type="ECO:0000256" key="4">
    <source>
        <dbReference type="ARBA" id="ARBA00022837"/>
    </source>
</evidence>
<comment type="domain">
    <text evidence="11">A pair of annexin repeats may form one binding site for calcium and phospholipid.</text>
</comment>
<evidence type="ECO:0000313" key="12">
    <source>
        <dbReference type="EMBL" id="CDQ60964.1"/>
    </source>
</evidence>
<dbReference type="InterPro" id="IPR018252">
    <property type="entry name" value="Annexin_repeat_CS"/>
</dbReference>
<dbReference type="FunFam" id="1.10.220.10:FF:000003">
    <property type="entry name" value="Annexin"/>
    <property type="match status" value="1"/>
</dbReference>
<evidence type="ECO:0000256" key="2">
    <source>
        <dbReference type="ARBA" id="ARBA00022553"/>
    </source>
</evidence>
<keyword evidence="8 11" id="KW-0111">Calcium/phospholipid-binding</keyword>
<dbReference type="EMBL" id="FR904364">
    <property type="protein sequence ID" value="CDQ60964.1"/>
    <property type="molecule type" value="Genomic_DNA"/>
</dbReference>
<keyword evidence="7 11" id="KW-0041">Annexin</keyword>
<keyword evidence="6" id="KW-0472">Membrane</keyword>
<evidence type="ECO:0000256" key="5">
    <source>
        <dbReference type="ARBA" id="ARBA00022990"/>
    </source>
</evidence>
<dbReference type="SMART" id="SM00335">
    <property type="entry name" value="ANX"/>
    <property type="match status" value="4"/>
</dbReference>
<dbReference type="GO" id="GO:0005886">
    <property type="term" value="C:plasma membrane"/>
    <property type="evidence" value="ECO:0007669"/>
    <property type="project" value="TreeGrafter"/>
</dbReference>
<keyword evidence="9" id="KW-0968">Cytoplasmic vesicle</keyword>
<evidence type="ECO:0000256" key="11">
    <source>
        <dbReference type="RuleBase" id="RU003540"/>
    </source>
</evidence>
<accession>A0A060W6S3</accession>
<dbReference type="GO" id="GO:0005634">
    <property type="term" value="C:nucleus"/>
    <property type="evidence" value="ECO:0007669"/>
    <property type="project" value="TreeGrafter"/>
</dbReference>
<dbReference type="AlphaFoldDB" id="A0A060W6S3"/>
<sequence>MVYVSSAHLYLLLRGQRYCMDNGNIMRISGKMLHVRLLTILGNNITFFLSIDFPISLAHVWKLNLTGIMAAIGNRGTVTEAAGFKVEEDVNRLRGAMKGAGTDEAAVIEVLARRSIAQRQRIKEAYKQTVGKDLTDDLQGELTGNFENVVLGLLMTAPVYDAYELRNAMKGAGTEEAALIDILASRTNAEIRAIAAVYIKDYEKNLEEDIDGDTSGMFQRVLVSLLTAGRDESNTVDEAQAVKDAKDIYEAGEARWGTDEVKFLTVLCVRNRNHLLQVFKEYQKISGRDIEDSIKREMSGSLENVFLAIVKCLKNKPAFFAERLYKSMKGLGTTDSVLIRIMVARAEIDMLDIKTEFLKAYGKTLHSFIKGDTSGDYRKILLELCGE</sequence>
<proteinExistence type="inferred from homology"/>
<dbReference type="GO" id="GO:0001786">
    <property type="term" value="F:phosphatidylserine binding"/>
    <property type="evidence" value="ECO:0007669"/>
    <property type="project" value="TreeGrafter"/>
</dbReference>
<comment type="subcellular location">
    <subcellularLocation>
        <location evidence="10">Zymogen granule membrane</location>
        <topology evidence="10">Peripheral membrane protein</topology>
    </subcellularLocation>
</comment>
<dbReference type="PRINTS" id="PR00200">
    <property type="entry name" value="ANNEXINIV"/>
</dbReference>
<evidence type="ECO:0000256" key="1">
    <source>
        <dbReference type="ARBA" id="ARBA00007831"/>
    </source>
</evidence>
<dbReference type="PaxDb" id="8022-A0A060W6S3"/>
<keyword evidence="5" id="KW-0007">Acetylation</keyword>
<reference evidence="12" key="2">
    <citation type="submission" date="2014-03" db="EMBL/GenBank/DDBJ databases">
        <authorList>
            <person name="Genoscope - CEA"/>
        </authorList>
    </citation>
    <scope>NUCLEOTIDE SEQUENCE</scope>
</reference>
<name>A0A060W6S3_ONCMY</name>
<dbReference type="STRING" id="8022.A0A060W6S3"/>
<gene>
    <name evidence="12" type="ORF">GSONMT00082772001</name>
</gene>
<evidence type="ECO:0000256" key="7">
    <source>
        <dbReference type="ARBA" id="ARBA00023216"/>
    </source>
</evidence>
<dbReference type="FunFam" id="1.10.220.10:FF:000001">
    <property type="entry name" value="Annexin"/>
    <property type="match status" value="1"/>
</dbReference>
<dbReference type="PANTHER" id="PTHR10502">
    <property type="entry name" value="ANNEXIN"/>
    <property type="match status" value="1"/>
</dbReference>
<dbReference type="Gene3D" id="1.10.220.10">
    <property type="entry name" value="Annexin"/>
    <property type="match status" value="4"/>
</dbReference>
<organism evidence="12 13">
    <name type="scientific">Oncorhynchus mykiss</name>
    <name type="common">Rainbow trout</name>
    <name type="synonym">Salmo gairdneri</name>
    <dbReference type="NCBI Taxonomy" id="8022"/>
    <lineage>
        <taxon>Eukaryota</taxon>
        <taxon>Metazoa</taxon>
        <taxon>Chordata</taxon>
        <taxon>Craniata</taxon>
        <taxon>Vertebrata</taxon>
        <taxon>Euteleostomi</taxon>
        <taxon>Actinopterygii</taxon>
        <taxon>Neopterygii</taxon>
        <taxon>Teleostei</taxon>
        <taxon>Protacanthopterygii</taxon>
        <taxon>Salmoniformes</taxon>
        <taxon>Salmonidae</taxon>
        <taxon>Salmoninae</taxon>
        <taxon>Oncorhynchus</taxon>
    </lineage>
</organism>
<dbReference type="PRINTS" id="PR00196">
    <property type="entry name" value="ANNEXIN"/>
</dbReference>
<protein>
    <recommendedName>
        <fullName evidence="11">Annexin</fullName>
    </recommendedName>
</protein>
<dbReference type="FunFam" id="1.10.220.10:FF:000002">
    <property type="entry name" value="Annexin"/>
    <property type="match status" value="1"/>
</dbReference>
<dbReference type="InterPro" id="IPR001464">
    <property type="entry name" value="Annexin"/>
</dbReference>
<dbReference type="InterPro" id="IPR018502">
    <property type="entry name" value="Annexin_repeat"/>
</dbReference>
<evidence type="ECO:0000313" key="13">
    <source>
        <dbReference type="Proteomes" id="UP000193380"/>
    </source>
</evidence>
<keyword evidence="3 11" id="KW-0677">Repeat</keyword>
<dbReference type="PANTHER" id="PTHR10502:SF28">
    <property type="entry name" value="ANNEXIN A4"/>
    <property type="match status" value="1"/>
</dbReference>
<evidence type="ECO:0000256" key="3">
    <source>
        <dbReference type="ARBA" id="ARBA00022737"/>
    </source>
</evidence>
<dbReference type="PROSITE" id="PS00223">
    <property type="entry name" value="ANNEXIN_1"/>
    <property type="match status" value="3"/>
</dbReference>
<comment type="similarity">
    <text evidence="1 11">Belongs to the annexin family.</text>
</comment>
<dbReference type="SUPFAM" id="SSF47874">
    <property type="entry name" value="Annexin"/>
    <property type="match status" value="1"/>
</dbReference>